<dbReference type="InterPro" id="IPR046530">
    <property type="entry name" value="BIM1-like_dom"/>
</dbReference>
<evidence type="ECO:0000313" key="11">
    <source>
        <dbReference type="Proteomes" id="UP000736335"/>
    </source>
</evidence>
<comment type="caution">
    <text evidence="10">The sequence shown here is derived from an EMBL/GenBank/DDBJ whole genome shotgun (WGS) entry which is preliminary data.</text>
</comment>
<dbReference type="GO" id="GO:0098552">
    <property type="term" value="C:side of membrane"/>
    <property type="evidence" value="ECO:0007669"/>
    <property type="project" value="UniProtKB-KW"/>
</dbReference>
<dbReference type="AlphaFoldDB" id="A0A9P6H7T8"/>
<keyword evidence="11" id="KW-1185">Reference proteome</keyword>
<dbReference type="GO" id="GO:0005886">
    <property type="term" value="C:plasma membrane"/>
    <property type="evidence" value="ECO:0007669"/>
    <property type="project" value="UniProtKB-SubCell"/>
</dbReference>
<feature type="signal peptide" evidence="8">
    <location>
        <begin position="1"/>
        <end position="22"/>
    </location>
</feature>
<evidence type="ECO:0000313" key="10">
    <source>
        <dbReference type="EMBL" id="KAF9780039.1"/>
    </source>
</evidence>
<evidence type="ECO:0000256" key="7">
    <source>
        <dbReference type="ARBA" id="ARBA00023288"/>
    </source>
</evidence>
<evidence type="ECO:0000259" key="9">
    <source>
        <dbReference type="Pfam" id="PF20238"/>
    </source>
</evidence>
<gene>
    <name evidence="10" type="ORF">BJ322DRAFT_1012483</name>
</gene>
<evidence type="ECO:0000256" key="8">
    <source>
        <dbReference type="SAM" id="SignalP"/>
    </source>
</evidence>
<proteinExistence type="predicted"/>
<evidence type="ECO:0000256" key="2">
    <source>
        <dbReference type="ARBA" id="ARBA00022475"/>
    </source>
</evidence>
<feature type="chain" id="PRO_5040506606" description="Copper acquisition factor BIM1-like domain-containing protein" evidence="8">
    <location>
        <begin position="23"/>
        <end position="213"/>
    </location>
</feature>
<reference evidence="10" key="2">
    <citation type="submission" date="2020-11" db="EMBL/GenBank/DDBJ databases">
        <authorList>
            <consortium name="DOE Joint Genome Institute"/>
            <person name="Kuo A."/>
            <person name="Miyauchi S."/>
            <person name="Kiss E."/>
            <person name="Drula E."/>
            <person name="Kohler A."/>
            <person name="Sanchez-Garcia M."/>
            <person name="Andreopoulos B."/>
            <person name="Barry K.W."/>
            <person name="Bonito G."/>
            <person name="Buee M."/>
            <person name="Carver A."/>
            <person name="Chen C."/>
            <person name="Cichocki N."/>
            <person name="Clum A."/>
            <person name="Culley D."/>
            <person name="Crous P.W."/>
            <person name="Fauchery L."/>
            <person name="Girlanda M."/>
            <person name="Hayes R."/>
            <person name="Keri Z."/>
            <person name="Labutti K."/>
            <person name="Lipzen A."/>
            <person name="Lombard V."/>
            <person name="Magnuson J."/>
            <person name="Maillard F."/>
            <person name="Morin E."/>
            <person name="Murat C."/>
            <person name="Nolan M."/>
            <person name="Ohm R."/>
            <person name="Pangilinan J."/>
            <person name="Pereira M."/>
            <person name="Perotto S."/>
            <person name="Peter M."/>
            <person name="Riley R."/>
            <person name="Sitrit Y."/>
            <person name="Stielow B."/>
            <person name="Szollosi G."/>
            <person name="Zifcakova L."/>
            <person name="Stursova M."/>
            <person name="Spatafora J.W."/>
            <person name="Tedersoo L."/>
            <person name="Vaario L.-M."/>
            <person name="Yamada A."/>
            <person name="Yan M."/>
            <person name="Wang P."/>
            <person name="Xu J."/>
            <person name="Bruns T."/>
            <person name="Baldrian P."/>
            <person name="Vilgalys R."/>
            <person name="Henrissat B."/>
            <person name="Grigoriev I.V."/>
            <person name="Hibbett D."/>
            <person name="Nagy L.G."/>
            <person name="Martin F.M."/>
        </authorList>
    </citation>
    <scope>NUCLEOTIDE SEQUENCE</scope>
    <source>
        <strain evidence="10">UH-Tt-Lm1</strain>
    </source>
</reference>
<comment type="subcellular location">
    <subcellularLocation>
        <location evidence="1">Cell membrane</location>
        <topology evidence="1">Lipid-anchor</topology>
        <topology evidence="1">GPI-anchor</topology>
    </subcellularLocation>
</comment>
<dbReference type="PANTHER" id="PTHR34992:SF11">
    <property type="entry name" value="COPPER ACQUISITION FACTOR BIM1-LIKE DOMAIN-CONTAINING PROTEIN"/>
    <property type="match status" value="1"/>
</dbReference>
<evidence type="ECO:0000256" key="6">
    <source>
        <dbReference type="ARBA" id="ARBA00023180"/>
    </source>
</evidence>
<evidence type="ECO:0000256" key="3">
    <source>
        <dbReference type="ARBA" id="ARBA00022622"/>
    </source>
</evidence>
<dbReference type="InterPro" id="IPR046936">
    <property type="entry name" value="BIM1-like"/>
</dbReference>
<evidence type="ECO:0000256" key="1">
    <source>
        <dbReference type="ARBA" id="ARBA00004609"/>
    </source>
</evidence>
<dbReference type="Proteomes" id="UP000736335">
    <property type="component" value="Unassembled WGS sequence"/>
</dbReference>
<organism evidence="10 11">
    <name type="scientific">Thelephora terrestris</name>
    <dbReference type="NCBI Taxonomy" id="56493"/>
    <lineage>
        <taxon>Eukaryota</taxon>
        <taxon>Fungi</taxon>
        <taxon>Dikarya</taxon>
        <taxon>Basidiomycota</taxon>
        <taxon>Agaricomycotina</taxon>
        <taxon>Agaricomycetes</taxon>
        <taxon>Thelephorales</taxon>
        <taxon>Thelephoraceae</taxon>
        <taxon>Thelephora</taxon>
    </lineage>
</organism>
<dbReference type="CDD" id="cd21176">
    <property type="entry name" value="LPMO_auxiliary-like"/>
    <property type="match status" value="1"/>
</dbReference>
<keyword evidence="7" id="KW-0449">Lipoprotein</keyword>
<keyword evidence="3" id="KW-0336">GPI-anchor</keyword>
<accession>A0A9P6H7T8</accession>
<sequence>MHIYVATQLLLVVLATVSAVSAHIKIAYPALRGPNVAANQPMFCGGYNNTGTRVPFPLSNGFVLFLTGHPTWTVGIQISTAQDPSSFTDFHTSNGSDQLAVPYFSGQGPQRCIPVNVTALGLPGVGDGSNVTLQFVEDATDGYLYQCMDLTLSSTFMIPSDVQCTNITALPSSTTSSGSSPTSTSQGSGTLGSVQISAFLGFSALVLFLSNLL</sequence>
<evidence type="ECO:0000256" key="5">
    <source>
        <dbReference type="ARBA" id="ARBA00023136"/>
    </source>
</evidence>
<dbReference type="EMBL" id="WIUZ02000017">
    <property type="protein sequence ID" value="KAF9780039.1"/>
    <property type="molecule type" value="Genomic_DNA"/>
</dbReference>
<dbReference type="OrthoDB" id="2146436at2759"/>
<protein>
    <recommendedName>
        <fullName evidence="9">Copper acquisition factor BIM1-like domain-containing protein</fullName>
    </recommendedName>
</protein>
<dbReference type="PANTHER" id="PTHR34992">
    <property type="entry name" value="HYPHAL ANASTAMOSIS-7 PROTEIN"/>
    <property type="match status" value="1"/>
</dbReference>
<keyword evidence="2" id="KW-1003">Cell membrane</keyword>
<keyword evidence="6" id="KW-0325">Glycoprotein</keyword>
<keyword evidence="4 8" id="KW-0732">Signal</keyword>
<evidence type="ECO:0000256" key="4">
    <source>
        <dbReference type="ARBA" id="ARBA00022729"/>
    </source>
</evidence>
<reference evidence="10" key="1">
    <citation type="journal article" date="2020" name="Nat. Commun.">
        <title>Large-scale genome sequencing of mycorrhizal fungi provides insights into the early evolution of symbiotic traits.</title>
        <authorList>
            <person name="Miyauchi S."/>
            <person name="Kiss E."/>
            <person name="Kuo A."/>
            <person name="Drula E."/>
            <person name="Kohler A."/>
            <person name="Sanchez-Garcia M."/>
            <person name="Morin E."/>
            <person name="Andreopoulos B."/>
            <person name="Barry K.W."/>
            <person name="Bonito G."/>
            <person name="Buee M."/>
            <person name="Carver A."/>
            <person name="Chen C."/>
            <person name="Cichocki N."/>
            <person name="Clum A."/>
            <person name="Culley D."/>
            <person name="Crous P.W."/>
            <person name="Fauchery L."/>
            <person name="Girlanda M."/>
            <person name="Hayes R.D."/>
            <person name="Keri Z."/>
            <person name="LaButti K."/>
            <person name="Lipzen A."/>
            <person name="Lombard V."/>
            <person name="Magnuson J."/>
            <person name="Maillard F."/>
            <person name="Murat C."/>
            <person name="Nolan M."/>
            <person name="Ohm R.A."/>
            <person name="Pangilinan J."/>
            <person name="Pereira M.F."/>
            <person name="Perotto S."/>
            <person name="Peter M."/>
            <person name="Pfister S."/>
            <person name="Riley R."/>
            <person name="Sitrit Y."/>
            <person name="Stielow J.B."/>
            <person name="Szollosi G."/>
            <person name="Zifcakova L."/>
            <person name="Stursova M."/>
            <person name="Spatafora J.W."/>
            <person name="Tedersoo L."/>
            <person name="Vaario L.M."/>
            <person name="Yamada A."/>
            <person name="Yan M."/>
            <person name="Wang P."/>
            <person name="Xu J."/>
            <person name="Bruns T."/>
            <person name="Baldrian P."/>
            <person name="Vilgalys R."/>
            <person name="Dunand C."/>
            <person name="Henrissat B."/>
            <person name="Grigoriev I.V."/>
            <person name="Hibbett D."/>
            <person name="Nagy L.G."/>
            <person name="Martin F.M."/>
        </authorList>
    </citation>
    <scope>NUCLEOTIDE SEQUENCE</scope>
    <source>
        <strain evidence="10">UH-Tt-Lm1</strain>
    </source>
</reference>
<name>A0A9P6H7T8_9AGAM</name>
<dbReference type="Pfam" id="PF20238">
    <property type="entry name" value="BIM1-like_dom"/>
    <property type="match status" value="1"/>
</dbReference>
<feature type="domain" description="Copper acquisition factor BIM1-like" evidence="9">
    <location>
        <begin position="21"/>
        <end position="168"/>
    </location>
</feature>
<keyword evidence="5" id="KW-0472">Membrane</keyword>